<evidence type="ECO:0000313" key="2">
    <source>
        <dbReference type="Proteomes" id="UP000014040"/>
    </source>
</evidence>
<sequence>MKSVTLSLAPTTFVVTGETKEEMLENAKKAFIEQVSKNLFPHISYSINDADALTLETSFPGLIVETEEGLKGIVTAVKRKTIDVMLAGHLDANGEPQAFKKSNATFEEARSIRCESSKSNWEEGDSGYLKTKEGIQPVIVGKTMKQGTLLHIIGTNKSVSLTPIELLLYLKDNKEDIKYK</sequence>
<dbReference type="Proteomes" id="UP000014040">
    <property type="component" value="Unassembled WGS sequence"/>
</dbReference>
<organism evidence="1 2">
    <name type="scientific">Bacillus cereus VD021</name>
    <dbReference type="NCBI Taxonomy" id="1053224"/>
    <lineage>
        <taxon>Bacteria</taxon>
        <taxon>Bacillati</taxon>
        <taxon>Bacillota</taxon>
        <taxon>Bacilli</taxon>
        <taxon>Bacillales</taxon>
        <taxon>Bacillaceae</taxon>
        <taxon>Bacillus</taxon>
        <taxon>Bacillus cereus group</taxon>
    </lineage>
</organism>
<dbReference type="AlphaFoldDB" id="R8HD79"/>
<comment type="caution">
    <text evidence="1">The sequence shown here is derived from an EMBL/GenBank/DDBJ whole genome shotgun (WGS) entry which is preliminary data.</text>
</comment>
<reference evidence="1 2" key="1">
    <citation type="submission" date="2012-12" db="EMBL/GenBank/DDBJ databases">
        <title>The Genome Sequence of Bacillus cereus VD021.</title>
        <authorList>
            <consortium name="The Broad Institute Genome Sequencing Platform"/>
            <consortium name="The Broad Institute Genome Sequencing Center for Infectious Disease"/>
            <person name="Feldgarden M."/>
            <person name="Van der Auwera G.A."/>
            <person name="Mahillon J."/>
            <person name="Duprez V."/>
            <person name="Timmery S."/>
            <person name="Mattelet C."/>
            <person name="Dierick K."/>
            <person name="Sun M."/>
            <person name="Yu Z."/>
            <person name="Zhu L."/>
            <person name="Hu X."/>
            <person name="Shank E.B."/>
            <person name="Swiecicka I."/>
            <person name="Hansen B.M."/>
            <person name="Andrup L."/>
            <person name="Walker B."/>
            <person name="Young S.K."/>
            <person name="Zeng Q."/>
            <person name="Gargeya S."/>
            <person name="Fitzgerald M."/>
            <person name="Haas B."/>
            <person name="Abouelleil A."/>
            <person name="Alvarado L."/>
            <person name="Arachchi H.M."/>
            <person name="Berlin A.M."/>
            <person name="Chapman S.B."/>
            <person name="Dewar J."/>
            <person name="Goldberg J."/>
            <person name="Griggs A."/>
            <person name="Gujja S."/>
            <person name="Hansen M."/>
            <person name="Howarth C."/>
            <person name="Imamovic A."/>
            <person name="Larimer J."/>
            <person name="McCowan C."/>
            <person name="Murphy C."/>
            <person name="Neiman D."/>
            <person name="Pearson M."/>
            <person name="Priest M."/>
            <person name="Roberts A."/>
            <person name="Saif S."/>
            <person name="Shea T."/>
            <person name="Sisk P."/>
            <person name="Sykes S."/>
            <person name="Wortman J."/>
            <person name="Nusbaum C."/>
            <person name="Birren B."/>
        </authorList>
    </citation>
    <scope>NUCLEOTIDE SEQUENCE [LARGE SCALE GENOMIC DNA]</scope>
    <source>
        <strain evidence="1 2">VD021</strain>
    </source>
</reference>
<dbReference type="HOGENOM" id="CLU_1529573_0_0_9"/>
<accession>R8HD79</accession>
<dbReference type="PATRIC" id="fig|1053224.3.peg.4578"/>
<dbReference type="EMBL" id="AHES01000049">
    <property type="protein sequence ID" value="EOO70833.1"/>
    <property type="molecule type" value="Genomic_DNA"/>
</dbReference>
<dbReference type="RefSeq" id="WP_016102607.1">
    <property type="nucleotide sequence ID" value="NZ_KB976282.1"/>
</dbReference>
<proteinExistence type="predicted"/>
<name>R8HD79_BACCE</name>
<protein>
    <submittedName>
        <fullName evidence="1">Uncharacterized protein</fullName>
    </submittedName>
</protein>
<gene>
    <name evidence="1" type="ORF">IIC_04527</name>
</gene>
<evidence type="ECO:0000313" key="1">
    <source>
        <dbReference type="EMBL" id="EOO70833.1"/>
    </source>
</evidence>